<dbReference type="Gene3D" id="3.40.50.300">
    <property type="entry name" value="P-loop containing nucleotide triphosphate hydrolases"/>
    <property type="match status" value="2"/>
</dbReference>
<dbReference type="SUPFAM" id="SSF52540">
    <property type="entry name" value="P-loop containing nucleoside triphosphate hydrolases"/>
    <property type="match status" value="1"/>
</dbReference>
<evidence type="ECO:0000313" key="2">
    <source>
        <dbReference type="EMBL" id="TGG93642.1"/>
    </source>
</evidence>
<dbReference type="InterPro" id="IPR051396">
    <property type="entry name" value="Bact_Antivir_Def_Nuclease"/>
</dbReference>
<proteinExistence type="predicted"/>
<evidence type="ECO:0000313" key="3">
    <source>
        <dbReference type="Proteomes" id="UP000317990"/>
    </source>
</evidence>
<protein>
    <recommendedName>
        <fullName evidence="1">ATPase AAA-type core domain-containing protein</fullName>
    </recommendedName>
</protein>
<dbReference type="Proteomes" id="UP000317990">
    <property type="component" value="Unassembled WGS sequence"/>
</dbReference>
<name>A0A524RPB0_9CHRO</name>
<organism evidence="2 3">
    <name type="scientific">Aphanocapsa feldmannii 277cV</name>
    <dbReference type="NCBI Taxonomy" id="2507553"/>
    <lineage>
        <taxon>Bacteria</taxon>
        <taxon>Bacillati</taxon>
        <taxon>Cyanobacteriota</taxon>
        <taxon>Cyanophyceae</taxon>
        <taxon>Oscillatoriophycideae</taxon>
        <taxon>Chroococcales</taxon>
        <taxon>Microcystaceae</taxon>
        <taxon>Aphanocapsa</taxon>
    </lineage>
</organism>
<dbReference type="EMBL" id="SRMO01000051">
    <property type="protein sequence ID" value="TGG93642.1"/>
    <property type="molecule type" value="Genomic_DNA"/>
</dbReference>
<dbReference type="InterPro" id="IPR003959">
    <property type="entry name" value="ATPase_AAA_core"/>
</dbReference>
<gene>
    <name evidence="2" type="ORF">ERJ67_04050</name>
</gene>
<dbReference type="CDD" id="cd00267">
    <property type="entry name" value="ABC_ATPase"/>
    <property type="match status" value="1"/>
</dbReference>
<dbReference type="PANTHER" id="PTHR43581:SF4">
    <property type="entry name" value="ATP_GTP PHOSPHATASE"/>
    <property type="match status" value="1"/>
</dbReference>
<feature type="domain" description="ATPase AAA-type core" evidence="1">
    <location>
        <begin position="24"/>
        <end position="318"/>
    </location>
</feature>
<accession>A0A524RPB0</accession>
<dbReference type="AlphaFoldDB" id="A0A524RPB0"/>
<dbReference type="GO" id="GO:0016887">
    <property type="term" value="F:ATP hydrolysis activity"/>
    <property type="evidence" value="ECO:0007669"/>
    <property type="project" value="InterPro"/>
</dbReference>
<dbReference type="GO" id="GO:0005524">
    <property type="term" value="F:ATP binding"/>
    <property type="evidence" value="ECO:0007669"/>
    <property type="project" value="InterPro"/>
</dbReference>
<comment type="caution">
    <text evidence="2">The sequence shown here is derived from an EMBL/GenBank/DDBJ whole genome shotgun (WGS) entry which is preliminary data.</text>
</comment>
<dbReference type="Pfam" id="PF13304">
    <property type="entry name" value="AAA_21"/>
    <property type="match status" value="1"/>
</dbReference>
<sequence length="370" mass="41794">MLQTLAIHGFRAFESYRLTNLTRVNLVVGRNNCGKTSVLEAIELLVSGGDPAIFYKSAQRRGEMGIRQASDRHPLDEDVSHVFFGHKFNLGTHFKLSSDNDGDKYTLSVKVQSLDEVGEDWDRRRKRWLQLGYFDPDENKEAVPELVLAIDGGRAGREVSLPAMDDGIVRFEPYHRSIRNGADGTPVHFLTLDSFNPASMGRMWDTVLAEGREEEIVNDMRILEPELDSIHFLTSRRLGSGILVGLRNRGRRLPIGTYGDGMRRLLALRLSFVGAANGFLLIDEIDTGLHWTIMEEMWQFVVEVARNLNIQIFATTHSYDCIRGFGSLISSRPDLKEDMSIQKVDTSLKQAVCLRGDQIKIAVEQDIEVR</sequence>
<dbReference type="PANTHER" id="PTHR43581">
    <property type="entry name" value="ATP/GTP PHOSPHATASE"/>
    <property type="match status" value="1"/>
</dbReference>
<reference evidence="2 3" key="1">
    <citation type="journal article" date="2019" name="mSystems">
        <title>Life at home and on the roam: Genomic adaptions reflect the dual lifestyle of an intracellular, facultative symbiont.</title>
        <authorList>
            <person name="Burgsdorf I."/>
        </authorList>
    </citation>
    <scope>NUCLEOTIDE SEQUENCE [LARGE SCALE GENOMIC DNA]</scope>
    <source>
        <strain evidence="2">277cV</strain>
    </source>
</reference>
<evidence type="ECO:0000259" key="1">
    <source>
        <dbReference type="Pfam" id="PF13304"/>
    </source>
</evidence>
<dbReference type="InterPro" id="IPR027417">
    <property type="entry name" value="P-loop_NTPase"/>
</dbReference>